<dbReference type="InterPro" id="IPR036467">
    <property type="entry name" value="LS/RS_sf"/>
</dbReference>
<feature type="binding site" evidence="7">
    <location>
        <begin position="95"/>
        <end position="97"/>
    </location>
    <ligand>
        <name>5-amino-6-(D-ribitylamino)uracil</name>
        <dbReference type="ChEBI" id="CHEBI:15934"/>
    </ligand>
</feature>
<dbReference type="InterPro" id="IPR002180">
    <property type="entry name" value="LS/RS"/>
</dbReference>
<comment type="caution">
    <text evidence="7">Lacks conserved residue(s) required for the propagation of feature annotation.</text>
</comment>
<dbReference type="GO" id="GO:0009231">
    <property type="term" value="P:riboflavin biosynthetic process"/>
    <property type="evidence" value="ECO:0007669"/>
    <property type="project" value="UniProtKB-UniRule"/>
</dbReference>
<feature type="binding site" evidence="7">
    <location>
        <position position="37"/>
    </location>
    <ligand>
        <name>5-amino-6-(D-ribitylamino)uracil</name>
        <dbReference type="ChEBI" id="CHEBI:15934"/>
    </ligand>
</feature>
<dbReference type="AlphaFoldDB" id="A0A0G1XMF0"/>
<evidence type="ECO:0000256" key="5">
    <source>
        <dbReference type="ARBA" id="ARBA00022679"/>
    </source>
</evidence>
<dbReference type="PANTHER" id="PTHR21058:SF0">
    <property type="entry name" value="6,7-DIMETHYL-8-RIBITYLLUMAZINE SYNTHASE"/>
    <property type="match status" value="1"/>
</dbReference>
<dbReference type="EC" id="2.5.1.78" evidence="3 7"/>
<evidence type="ECO:0000256" key="2">
    <source>
        <dbReference type="ARBA" id="ARBA00007424"/>
    </source>
</evidence>
<dbReference type="Pfam" id="PF00885">
    <property type="entry name" value="DMRL_synthase"/>
    <property type="match status" value="1"/>
</dbReference>
<dbReference type="HAMAP" id="MF_00178">
    <property type="entry name" value="Lumazine_synth"/>
    <property type="match status" value="1"/>
</dbReference>
<comment type="similarity">
    <text evidence="2 7">Belongs to the DMRL synthase family.</text>
</comment>
<dbReference type="Gene3D" id="3.40.50.960">
    <property type="entry name" value="Lumazine/riboflavin synthase"/>
    <property type="match status" value="1"/>
</dbReference>
<gene>
    <name evidence="7" type="primary">ribH</name>
    <name evidence="8" type="ORF">UY77_C0037G0005</name>
</gene>
<dbReference type="InterPro" id="IPR034964">
    <property type="entry name" value="LS"/>
</dbReference>
<evidence type="ECO:0000256" key="1">
    <source>
        <dbReference type="ARBA" id="ARBA00004917"/>
    </source>
</evidence>
<accession>A0A0G1XMF0</accession>
<evidence type="ECO:0000256" key="4">
    <source>
        <dbReference type="ARBA" id="ARBA00022619"/>
    </source>
</evidence>
<reference evidence="8 9" key="1">
    <citation type="journal article" date="2015" name="Nature">
        <title>rRNA introns, odd ribosomes, and small enigmatic genomes across a large radiation of phyla.</title>
        <authorList>
            <person name="Brown C.T."/>
            <person name="Hug L.A."/>
            <person name="Thomas B.C."/>
            <person name="Sharon I."/>
            <person name="Castelle C.J."/>
            <person name="Singh A."/>
            <person name="Wilkins M.J."/>
            <person name="Williams K.H."/>
            <person name="Banfield J.F."/>
        </authorList>
    </citation>
    <scope>NUCLEOTIDE SEQUENCE [LARGE SCALE GENOMIC DNA]</scope>
</reference>
<dbReference type="Proteomes" id="UP000034711">
    <property type="component" value="Unassembled WGS sequence"/>
</dbReference>
<name>A0A0G1XMF0_9BACT</name>
<evidence type="ECO:0000313" key="8">
    <source>
        <dbReference type="EMBL" id="KKW32086.1"/>
    </source>
</evidence>
<dbReference type="GO" id="GO:0000906">
    <property type="term" value="F:6,7-dimethyl-8-ribityllumazine synthase activity"/>
    <property type="evidence" value="ECO:0007669"/>
    <property type="project" value="UniProtKB-UniRule"/>
</dbReference>
<dbReference type="UniPathway" id="UPA00275">
    <property type="reaction ID" value="UER00404"/>
</dbReference>
<comment type="catalytic activity">
    <reaction evidence="6 7">
        <text>(2S)-2-hydroxy-3-oxobutyl phosphate + 5-amino-6-(D-ribitylamino)uracil = 6,7-dimethyl-8-(1-D-ribityl)lumazine + phosphate + 2 H2O + H(+)</text>
        <dbReference type="Rhea" id="RHEA:26152"/>
        <dbReference type="ChEBI" id="CHEBI:15377"/>
        <dbReference type="ChEBI" id="CHEBI:15378"/>
        <dbReference type="ChEBI" id="CHEBI:15934"/>
        <dbReference type="ChEBI" id="CHEBI:43474"/>
        <dbReference type="ChEBI" id="CHEBI:58201"/>
        <dbReference type="ChEBI" id="CHEBI:58830"/>
        <dbReference type="EC" id="2.5.1.78"/>
    </reaction>
</comment>
<protein>
    <recommendedName>
        <fullName evidence="3 7">6,7-dimethyl-8-ribityllumazine synthase</fullName>
        <shortName evidence="7">DMRL synthase</shortName>
        <shortName evidence="7">LS</shortName>
        <shortName evidence="7">Lumazine synthase</shortName>
        <ecNumber evidence="3 7">2.5.1.78</ecNumber>
    </recommendedName>
</protein>
<organism evidence="8 9">
    <name type="scientific">Candidatus Uhrbacteria bacterium GW2011_GWA2_53_10</name>
    <dbReference type="NCBI Taxonomy" id="1618980"/>
    <lineage>
        <taxon>Bacteria</taxon>
        <taxon>Candidatus Uhriibacteriota</taxon>
    </lineage>
</organism>
<feature type="binding site" evidence="7">
    <location>
        <begin position="100"/>
        <end position="101"/>
    </location>
    <ligand>
        <name>(2S)-2-hydroxy-3-oxobutyl phosphate</name>
        <dbReference type="ChEBI" id="CHEBI:58830"/>
    </ligand>
</feature>
<dbReference type="EMBL" id="LCRI01000037">
    <property type="protein sequence ID" value="KKW32086.1"/>
    <property type="molecule type" value="Genomic_DNA"/>
</dbReference>
<evidence type="ECO:0000256" key="3">
    <source>
        <dbReference type="ARBA" id="ARBA00012664"/>
    </source>
</evidence>
<comment type="caution">
    <text evidence="8">The sequence shown here is derived from an EMBL/GenBank/DDBJ whole genome shotgun (WGS) entry which is preliminary data.</text>
</comment>
<feature type="binding site" evidence="7">
    <location>
        <begin position="71"/>
        <end position="73"/>
    </location>
    <ligand>
        <name>5-amino-6-(D-ribitylamino)uracil</name>
        <dbReference type="ChEBI" id="CHEBI:15934"/>
    </ligand>
</feature>
<feature type="binding site" evidence="7">
    <location>
        <position position="142"/>
    </location>
    <ligand>
        <name>(2S)-2-hydroxy-3-oxobutyl phosphate</name>
        <dbReference type="ChEBI" id="CHEBI:58830"/>
    </ligand>
</feature>
<dbReference type="GO" id="GO:0009349">
    <property type="term" value="C:riboflavin synthase complex"/>
    <property type="evidence" value="ECO:0007669"/>
    <property type="project" value="UniProtKB-UniRule"/>
</dbReference>
<evidence type="ECO:0000313" key="9">
    <source>
        <dbReference type="Proteomes" id="UP000034711"/>
    </source>
</evidence>
<comment type="function">
    <text evidence="7">Catalyzes the formation of 6,7-dimethyl-8-ribityllumazine by condensation of 5-amino-6-(D-ribitylamino)uracil with 3,4-dihydroxy-2-butanone 4-phosphate. This is the penultimate step in the biosynthesis of riboflavin.</text>
</comment>
<proteinExistence type="inferred from homology"/>
<dbReference type="CDD" id="cd09209">
    <property type="entry name" value="Lumazine_synthase-I"/>
    <property type="match status" value="1"/>
</dbReference>
<dbReference type="NCBIfam" id="TIGR00114">
    <property type="entry name" value="lumazine-synth"/>
    <property type="match status" value="1"/>
</dbReference>
<sequence>MNGLRQRLSIGQRNMDANTYGHIDGGDFRFGIARARFNEEMTQGLLDHCVAALQKAGVPKDHIDVVEVPGSVEITYVLDQMGTSRRYDALIALGAIIKGATPHFDFISRSVTDGIREVTLKHSIPVIAGVITCIDRAQAQERSGPGPLNRGVEAAHVALEMAALRKKHKWTKKTR</sequence>
<keyword evidence="5 7" id="KW-0808">Transferase</keyword>
<evidence type="ECO:0000256" key="6">
    <source>
        <dbReference type="ARBA" id="ARBA00048785"/>
    </source>
</evidence>
<dbReference type="SUPFAM" id="SSF52121">
    <property type="entry name" value="Lumazine synthase"/>
    <property type="match status" value="1"/>
</dbReference>
<keyword evidence="4 7" id="KW-0686">Riboflavin biosynthesis</keyword>
<feature type="active site" description="Proton donor" evidence="7">
    <location>
        <position position="103"/>
    </location>
</feature>
<evidence type="ECO:0000256" key="7">
    <source>
        <dbReference type="HAMAP-Rule" id="MF_00178"/>
    </source>
</evidence>
<dbReference type="PANTHER" id="PTHR21058">
    <property type="entry name" value="6,7-DIMETHYL-8-RIBITYLLUMAZINE SYNTHASE DMRL SYNTHASE LUMAZINE SYNTHASE"/>
    <property type="match status" value="1"/>
</dbReference>
<comment type="pathway">
    <text evidence="1 7">Cofactor biosynthesis; riboflavin biosynthesis; riboflavin from 2-hydroxy-3-oxobutyl phosphate and 5-amino-6-(D-ribitylamino)uracil: step 1/2.</text>
</comment>